<dbReference type="RefSeq" id="WP_022936012.1">
    <property type="nucleotide sequence ID" value="NZ_LR214940.1"/>
</dbReference>
<feature type="transmembrane region" description="Helical" evidence="8">
    <location>
        <begin position="236"/>
        <end position="259"/>
    </location>
</feature>
<evidence type="ECO:0000256" key="5">
    <source>
        <dbReference type="ARBA" id="ARBA00022692"/>
    </source>
</evidence>
<evidence type="ECO:0000313" key="11">
    <source>
        <dbReference type="Proteomes" id="UP000290482"/>
    </source>
</evidence>
<keyword evidence="7 8" id="KW-0472">Membrane</keyword>
<gene>
    <name evidence="10" type="ORF">NCTC10112_00369</name>
</gene>
<dbReference type="PROSITE" id="PS50928">
    <property type="entry name" value="ABC_TM1"/>
    <property type="match status" value="1"/>
</dbReference>
<evidence type="ECO:0000256" key="2">
    <source>
        <dbReference type="ARBA" id="ARBA00007069"/>
    </source>
</evidence>
<feature type="transmembrane region" description="Helical" evidence="8">
    <location>
        <begin position="190"/>
        <end position="210"/>
    </location>
</feature>
<accession>A0A448ZWR1</accession>
<evidence type="ECO:0000256" key="6">
    <source>
        <dbReference type="ARBA" id="ARBA00022989"/>
    </source>
</evidence>
<dbReference type="Proteomes" id="UP000290482">
    <property type="component" value="Chromosome"/>
</dbReference>
<proteinExistence type="inferred from homology"/>
<feature type="transmembrane region" description="Helical" evidence="8">
    <location>
        <begin position="64"/>
        <end position="92"/>
    </location>
</feature>
<keyword evidence="6 8" id="KW-1133">Transmembrane helix</keyword>
<evidence type="ECO:0000256" key="7">
    <source>
        <dbReference type="ARBA" id="ARBA00023136"/>
    </source>
</evidence>
<feature type="transmembrane region" description="Helical" evidence="8">
    <location>
        <begin position="112"/>
        <end position="134"/>
    </location>
</feature>
<organism evidence="10 11">
    <name type="scientific">Metamycoplasma orale</name>
    <name type="common">Mycoplasma orale</name>
    <dbReference type="NCBI Taxonomy" id="2121"/>
    <lineage>
        <taxon>Bacteria</taxon>
        <taxon>Bacillati</taxon>
        <taxon>Mycoplasmatota</taxon>
        <taxon>Mycoplasmoidales</taxon>
        <taxon>Metamycoplasmataceae</taxon>
        <taxon>Metamycoplasma</taxon>
    </lineage>
</organism>
<dbReference type="EMBL" id="LR214940">
    <property type="protein sequence ID" value="VEU55699.1"/>
    <property type="molecule type" value="Genomic_DNA"/>
</dbReference>
<dbReference type="GO" id="GO:0005886">
    <property type="term" value="C:plasma membrane"/>
    <property type="evidence" value="ECO:0007669"/>
    <property type="project" value="UniProtKB-SubCell"/>
</dbReference>
<evidence type="ECO:0000256" key="3">
    <source>
        <dbReference type="ARBA" id="ARBA00022448"/>
    </source>
</evidence>
<dbReference type="InterPro" id="IPR000515">
    <property type="entry name" value="MetI-like"/>
</dbReference>
<evidence type="ECO:0000259" key="9">
    <source>
        <dbReference type="PROSITE" id="PS50928"/>
    </source>
</evidence>
<dbReference type="PANTHER" id="PTHR43848">
    <property type="entry name" value="PUTRESCINE TRANSPORT SYSTEM PERMEASE PROTEIN POTI"/>
    <property type="match status" value="1"/>
</dbReference>
<evidence type="ECO:0000256" key="4">
    <source>
        <dbReference type="ARBA" id="ARBA00022475"/>
    </source>
</evidence>
<evidence type="ECO:0000313" key="10">
    <source>
        <dbReference type="EMBL" id="VEU55699.1"/>
    </source>
</evidence>
<sequence>MNKFKTFLKNFYIVAILLFLYIPIFFGMIYSFNEPSSKGIFSVTTWNKSSWQAYRELFSKSHSIAFVNSFLLAFSTSLIVITISLLTVFALWRQKNKAIRTYTQGSSNIPLINPDVITGFTLAIVLNLIFMGTLKATNEGFFRAVIAHTVMCLPYGILIMLPKSDKFSKNIFEASQDLGYSKFRTWFKTYFVYMLGSIGFTFVITMTLSFDDFVITKIVSNTETLGTQLYEGQFQAWSLAIGAITLIIVIFGNAIYVTYKLNTDKKEKRATALNKKSSLFVNSVKVINQGMPKQIE</sequence>
<dbReference type="AlphaFoldDB" id="A0A448ZWR1"/>
<keyword evidence="3" id="KW-0813">Transport</keyword>
<dbReference type="Gene3D" id="1.10.3720.10">
    <property type="entry name" value="MetI-like"/>
    <property type="match status" value="1"/>
</dbReference>
<feature type="transmembrane region" description="Helical" evidence="8">
    <location>
        <begin position="140"/>
        <end position="161"/>
    </location>
</feature>
<keyword evidence="11" id="KW-1185">Reference proteome</keyword>
<keyword evidence="5 8" id="KW-0812">Transmembrane</keyword>
<feature type="transmembrane region" description="Helical" evidence="8">
    <location>
        <begin position="12"/>
        <end position="32"/>
    </location>
</feature>
<evidence type="ECO:0000256" key="8">
    <source>
        <dbReference type="SAM" id="Phobius"/>
    </source>
</evidence>
<dbReference type="PANTHER" id="PTHR43848:SF2">
    <property type="entry name" value="PUTRESCINE TRANSPORT SYSTEM PERMEASE PROTEIN POTI"/>
    <property type="match status" value="1"/>
</dbReference>
<dbReference type="GO" id="GO:0055085">
    <property type="term" value="P:transmembrane transport"/>
    <property type="evidence" value="ECO:0007669"/>
    <property type="project" value="InterPro"/>
</dbReference>
<protein>
    <submittedName>
        <fullName evidence="10">Spermidine/putrescine ABC transporter membrane protein</fullName>
    </submittedName>
</protein>
<name>A0A448ZWR1_METOS</name>
<comment type="similarity">
    <text evidence="2">Belongs to the binding-protein-dependent transport system permease family. CysTW subfamily.</text>
</comment>
<evidence type="ECO:0000256" key="1">
    <source>
        <dbReference type="ARBA" id="ARBA00004651"/>
    </source>
</evidence>
<dbReference type="InterPro" id="IPR035906">
    <property type="entry name" value="MetI-like_sf"/>
</dbReference>
<dbReference type="OrthoDB" id="9782004at2"/>
<feature type="domain" description="ABC transmembrane type-1" evidence="9">
    <location>
        <begin position="66"/>
        <end position="256"/>
    </location>
</feature>
<dbReference type="KEGG" id="mob:NCTC10112_00369"/>
<dbReference type="SUPFAM" id="SSF161098">
    <property type="entry name" value="MetI-like"/>
    <property type="match status" value="1"/>
</dbReference>
<reference evidence="10 11" key="1">
    <citation type="submission" date="2019-01" db="EMBL/GenBank/DDBJ databases">
        <authorList>
            <consortium name="Pathogen Informatics"/>
        </authorList>
    </citation>
    <scope>NUCLEOTIDE SEQUENCE [LARGE SCALE GENOMIC DNA]</scope>
    <source>
        <strain evidence="10 11">NCTC10112</strain>
    </source>
</reference>
<keyword evidence="4" id="KW-1003">Cell membrane</keyword>
<dbReference type="InterPro" id="IPR051789">
    <property type="entry name" value="Bact_Polyamine_Transport"/>
</dbReference>
<comment type="subcellular location">
    <subcellularLocation>
        <location evidence="1">Cell membrane</location>
        <topology evidence="1">Multi-pass membrane protein</topology>
    </subcellularLocation>
</comment>